<accession>A0ACC2IVS2</accession>
<evidence type="ECO:0000313" key="1">
    <source>
        <dbReference type="EMBL" id="KAJ8119199.1"/>
    </source>
</evidence>
<comment type="caution">
    <text evidence="1">The sequence shown here is derived from an EMBL/GenBank/DDBJ whole genome shotgun (WGS) entry which is preliminary data.</text>
</comment>
<reference evidence="1" key="1">
    <citation type="submission" date="2022-11" db="EMBL/GenBank/DDBJ databases">
        <title>Genome Sequence of Nemania bipapillata.</title>
        <authorList>
            <person name="Buettner E."/>
        </authorList>
    </citation>
    <scope>NUCLEOTIDE SEQUENCE</scope>
    <source>
        <strain evidence="1">CP14</strain>
    </source>
</reference>
<proteinExistence type="predicted"/>
<sequence length="131" mass="13975">MLLPIVGGSIAAALLANGVSSATVLQGRQVPLEACTAHLMIDDFASWANGENSLKGATSDDATLNSTSTEGDILTFTPKRKEISYVYEQFECIDAVELGYDSVSFTIKGPEAASVSLELQTKADYHHHPLE</sequence>
<gene>
    <name evidence="1" type="ORF">ONZ43_g3807</name>
</gene>
<name>A0ACC2IVS2_9PEZI</name>
<organism evidence="1 2">
    <name type="scientific">Nemania bipapillata</name>
    <dbReference type="NCBI Taxonomy" id="110536"/>
    <lineage>
        <taxon>Eukaryota</taxon>
        <taxon>Fungi</taxon>
        <taxon>Dikarya</taxon>
        <taxon>Ascomycota</taxon>
        <taxon>Pezizomycotina</taxon>
        <taxon>Sordariomycetes</taxon>
        <taxon>Xylariomycetidae</taxon>
        <taxon>Xylariales</taxon>
        <taxon>Xylariaceae</taxon>
        <taxon>Nemania</taxon>
    </lineage>
</organism>
<dbReference type="EMBL" id="JAPESX010000937">
    <property type="protein sequence ID" value="KAJ8119199.1"/>
    <property type="molecule type" value="Genomic_DNA"/>
</dbReference>
<protein>
    <submittedName>
        <fullName evidence="1">Uncharacterized protein</fullName>
    </submittedName>
</protein>
<dbReference type="Proteomes" id="UP001153334">
    <property type="component" value="Unassembled WGS sequence"/>
</dbReference>
<keyword evidence="2" id="KW-1185">Reference proteome</keyword>
<evidence type="ECO:0000313" key="2">
    <source>
        <dbReference type="Proteomes" id="UP001153334"/>
    </source>
</evidence>